<evidence type="ECO:0000313" key="3">
    <source>
        <dbReference type="Proteomes" id="UP000092498"/>
    </source>
</evidence>
<evidence type="ECO:0000313" key="2">
    <source>
        <dbReference type="EMBL" id="ANP44635.1"/>
    </source>
</evidence>
<dbReference type="EMBL" id="CP013244">
    <property type="protein sequence ID" value="ANP44635.1"/>
    <property type="molecule type" value="Genomic_DNA"/>
</dbReference>
<accession>A0A1B1ADK2</accession>
<protein>
    <submittedName>
        <fullName evidence="2">Uncharacterized protein</fullName>
    </submittedName>
</protein>
<keyword evidence="1" id="KW-0472">Membrane</keyword>
<reference evidence="2 3" key="1">
    <citation type="submission" date="2015-11" db="EMBL/GenBank/DDBJ databases">
        <title>Whole-Genome Sequence of Candidatus Oderbacter manganicum from the National Park Lower Oder Valley, Germany.</title>
        <authorList>
            <person name="Braun B."/>
            <person name="Liere K."/>
            <person name="Szewzyk U."/>
        </authorList>
    </citation>
    <scope>NUCLEOTIDE SEQUENCE [LARGE SCALE GENOMIC DNA]</scope>
    <source>
        <strain evidence="2 3">OTSz_A_272</strain>
    </source>
</reference>
<keyword evidence="3" id="KW-1185">Reference proteome</keyword>
<feature type="transmembrane region" description="Helical" evidence="1">
    <location>
        <begin position="5"/>
        <end position="29"/>
    </location>
</feature>
<dbReference type="InParanoid" id="A0A1B1ADK2"/>
<keyword evidence="1" id="KW-1133">Transmembrane helix</keyword>
<keyword evidence="1" id="KW-0812">Transmembrane</keyword>
<dbReference type="Proteomes" id="UP000092498">
    <property type="component" value="Chromosome"/>
</dbReference>
<sequence length="139" mass="15059">MLRRFLIGAVICAAIGVLGVGWIATAFLFSPCQYDLTHERVSPSERYVAEVYGATCGMGSYRSVVTLRDRSALALQSVDGAPAGTVVANDFTLSDRGADLVWEGESKLVLRYVGARPPVLDRSEWGGVRIETQHAESPR</sequence>
<dbReference type="KEGG" id="cbot:ATE48_01215"/>
<name>A0A1B1ADK2_9PROT</name>
<dbReference type="AlphaFoldDB" id="A0A1B1ADK2"/>
<proteinExistence type="predicted"/>
<evidence type="ECO:0000256" key="1">
    <source>
        <dbReference type="SAM" id="Phobius"/>
    </source>
</evidence>
<gene>
    <name evidence="2" type="ORF">ATE48_01215</name>
</gene>
<organism evidence="2 3">
    <name type="scientific">Candidatus Viadribacter manganicus</name>
    <dbReference type="NCBI Taxonomy" id="1759059"/>
    <lineage>
        <taxon>Bacteria</taxon>
        <taxon>Pseudomonadati</taxon>
        <taxon>Pseudomonadota</taxon>
        <taxon>Alphaproteobacteria</taxon>
        <taxon>Hyphomonadales</taxon>
        <taxon>Hyphomonadaceae</taxon>
        <taxon>Candidatus Viadribacter</taxon>
    </lineage>
</organism>
<dbReference type="STRING" id="1759059.ATE48_01215"/>